<proteinExistence type="predicted"/>
<dbReference type="InterPro" id="IPR044770">
    <property type="entry name" value="MFS_spinster-like"/>
</dbReference>
<evidence type="ECO:0000256" key="3">
    <source>
        <dbReference type="ARBA" id="ARBA00022692"/>
    </source>
</evidence>
<feature type="transmembrane region" description="Helical" evidence="6">
    <location>
        <begin position="290"/>
        <end position="306"/>
    </location>
</feature>
<evidence type="ECO:0000259" key="7">
    <source>
        <dbReference type="PROSITE" id="PS50850"/>
    </source>
</evidence>
<evidence type="ECO:0000256" key="1">
    <source>
        <dbReference type="ARBA" id="ARBA00004141"/>
    </source>
</evidence>
<keyword evidence="2" id="KW-0813">Transport</keyword>
<evidence type="ECO:0000313" key="8">
    <source>
        <dbReference type="EMBL" id="MFC5412872.1"/>
    </source>
</evidence>
<feature type="transmembrane region" description="Helical" evidence="6">
    <location>
        <begin position="381"/>
        <end position="398"/>
    </location>
</feature>
<feature type="transmembrane region" description="Helical" evidence="6">
    <location>
        <begin position="76"/>
        <end position="94"/>
    </location>
</feature>
<feature type="transmembrane region" description="Helical" evidence="6">
    <location>
        <begin position="312"/>
        <end position="329"/>
    </location>
</feature>
<dbReference type="InterPro" id="IPR036259">
    <property type="entry name" value="MFS_trans_sf"/>
</dbReference>
<comment type="caution">
    <text evidence="8">The sequence shown here is derived from an EMBL/GenBank/DDBJ whole genome shotgun (WGS) entry which is preliminary data.</text>
</comment>
<dbReference type="PROSITE" id="PS50850">
    <property type="entry name" value="MFS"/>
    <property type="match status" value="1"/>
</dbReference>
<dbReference type="InterPro" id="IPR011701">
    <property type="entry name" value="MFS"/>
</dbReference>
<evidence type="ECO:0000256" key="4">
    <source>
        <dbReference type="ARBA" id="ARBA00022989"/>
    </source>
</evidence>
<dbReference type="PANTHER" id="PTHR23505">
    <property type="entry name" value="SPINSTER"/>
    <property type="match status" value="1"/>
</dbReference>
<keyword evidence="4 6" id="KW-1133">Transmembrane helix</keyword>
<dbReference type="SUPFAM" id="SSF103473">
    <property type="entry name" value="MFS general substrate transporter"/>
    <property type="match status" value="1"/>
</dbReference>
<gene>
    <name evidence="8" type="ORF">ACFPMF_26345</name>
</gene>
<keyword evidence="9" id="KW-1185">Reference proteome</keyword>
<organism evidence="8 9">
    <name type="scientific">Larkinella bovis</name>
    <dbReference type="NCBI Taxonomy" id="683041"/>
    <lineage>
        <taxon>Bacteria</taxon>
        <taxon>Pseudomonadati</taxon>
        <taxon>Bacteroidota</taxon>
        <taxon>Cytophagia</taxon>
        <taxon>Cytophagales</taxon>
        <taxon>Spirosomataceae</taxon>
        <taxon>Larkinella</taxon>
    </lineage>
</organism>
<accession>A0ABW0IKW9</accession>
<feature type="transmembrane region" description="Helical" evidence="6">
    <location>
        <begin position="106"/>
        <end position="126"/>
    </location>
</feature>
<feature type="transmembrane region" description="Helical" evidence="6">
    <location>
        <begin position="350"/>
        <end position="369"/>
    </location>
</feature>
<evidence type="ECO:0000256" key="5">
    <source>
        <dbReference type="ARBA" id="ARBA00023136"/>
    </source>
</evidence>
<keyword evidence="3 6" id="KW-0812">Transmembrane</keyword>
<evidence type="ECO:0000256" key="6">
    <source>
        <dbReference type="SAM" id="Phobius"/>
    </source>
</evidence>
<feature type="transmembrane region" description="Helical" evidence="6">
    <location>
        <begin position="49"/>
        <end position="69"/>
    </location>
</feature>
<reference evidence="9" key="1">
    <citation type="journal article" date="2019" name="Int. J. Syst. Evol. Microbiol.">
        <title>The Global Catalogue of Microorganisms (GCM) 10K type strain sequencing project: providing services to taxonomists for standard genome sequencing and annotation.</title>
        <authorList>
            <consortium name="The Broad Institute Genomics Platform"/>
            <consortium name="The Broad Institute Genome Sequencing Center for Infectious Disease"/>
            <person name="Wu L."/>
            <person name="Ma J."/>
        </authorList>
    </citation>
    <scope>NUCLEOTIDE SEQUENCE [LARGE SCALE GENOMIC DNA]</scope>
    <source>
        <strain evidence="9">CCUG 55250</strain>
    </source>
</reference>
<feature type="transmembrane region" description="Helical" evidence="6">
    <location>
        <begin position="261"/>
        <end position="278"/>
    </location>
</feature>
<feature type="domain" description="Major facilitator superfamily (MFS) profile" evidence="7">
    <location>
        <begin position="11"/>
        <end position="405"/>
    </location>
</feature>
<protein>
    <submittedName>
        <fullName evidence="8">MFS transporter</fullName>
    </submittedName>
</protein>
<evidence type="ECO:0000313" key="9">
    <source>
        <dbReference type="Proteomes" id="UP001596106"/>
    </source>
</evidence>
<feature type="transmembrane region" description="Helical" evidence="6">
    <location>
        <begin position="164"/>
        <end position="184"/>
    </location>
</feature>
<keyword evidence="5 6" id="KW-0472">Membrane</keyword>
<feature type="transmembrane region" description="Helical" evidence="6">
    <location>
        <begin position="219"/>
        <end position="241"/>
    </location>
</feature>
<dbReference type="Pfam" id="PF07690">
    <property type="entry name" value="MFS_1"/>
    <property type="match status" value="1"/>
</dbReference>
<dbReference type="PANTHER" id="PTHR23505:SF79">
    <property type="entry name" value="PROTEIN SPINSTER"/>
    <property type="match status" value="1"/>
</dbReference>
<comment type="subcellular location">
    <subcellularLocation>
        <location evidence="1">Membrane</location>
        <topology evidence="1">Multi-pass membrane protein</topology>
    </subcellularLocation>
</comment>
<dbReference type="InterPro" id="IPR020846">
    <property type="entry name" value="MFS_dom"/>
</dbReference>
<name>A0ABW0IKW9_9BACT</name>
<dbReference type="Proteomes" id="UP001596106">
    <property type="component" value="Unassembled WGS sequence"/>
</dbReference>
<evidence type="ECO:0000256" key="2">
    <source>
        <dbReference type="ARBA" id="ARBA00022448"/>
    </source>
</evidence>
<dbReference type="Gene3D" id="1.20.1250.20">
    <property type="entry name" value="MFS general substrate transporter like domains"/>
    <property type="match status" value="2"/>
</dbReference>
<dbReference type="RefSeq" id="WP_379850828.1">
    <property type="nucleotide sequence ID" value="NZ_JBHSMA010000016.1"/>
</dbReference>
<feature type="transmembrane region" description="Helical" evidence="6">
    <location>
        <begin position="138"/>
        <end position="158"/>
    </location>
</feature>
<sequence>MKVHKLYPWLIVALLCVVGALNYLDRMMLTTMRSSLVEAIPMTDAQFGLLTAVFLWIYGILSPFAGFLADRFSRSRVIIGSLFVWSAVTWLTSYATSFESLLVTRALMGISESCYAPAAVALIMDYHRGSTRSLANGIHMAGIMVGQSMGFVGGWLATDHSWNYPFFIFGMIGIGYAVILLFSLKDAPKQPSTLAQGLQQPEKVQFRAAVKDLLGRRGFILALTCWSLLGIIGWMIVGWLPTYFKENFNLSQTMAGVYSTGYFHAASLLGVITGGILADRWARKNPRGRILVPVVGLCLAAPAIFLASHTSILSVAIGCFMLYSFTRIFTDGNMMPILCLITDERYRATAYGILNFFSCIIGGIGLYAGGALRDAQVDLSTVFQTGAVLLALCAFLLYRIQPTPESITVQQNDQKESAL</sequence>
<dbReference type="EMBL" id="JBHSMA010000016">
    <property type="protein sequence ID" value="MFC5412872.1"/>
    <property type="molecule type" value="Genomic_DNA"/>
</dbReference>